<reference evidence="2" key="2">
    <citation type="journal article" date="2022" name="Hortic Res">
        <title>The genome of Dioscorea zingiberensis sheds light on the biosynthesis, origin and evolution of the medicinally important diosgenin saponins.</title>
        <authorList>
            <person name="Li Y."/>
            <person name="Tan C."/>
            <person name="Li Z."/>
            <person name="Guo J."/>
            <person name="Li S."/>
            <person name="Chen X."/>
            <person name="Wang C."/>
            <person name="Dai X."/>
            <person name="Yang H."/>
            <person name="Song W."/>
            <person name="Hou L."/>
            <person name="Xu J."/>
            <person name="Tong Z."/>
            <person name="Xu A."/>
            <person name="Yuan X."/>
            <person name="Wang W."/>
            <person name="Yang Q."/>
            <person name="Chen L."/>
            <person name="Sun Z."/>
            <person name="Wang K."/>
            <person name="Pan B."/>
            <person name="Chen J."/>
            <person name="Bao Y."/>
            <person name="Liu F."/>
            <person name="Qi X."/>
            <person name="Gang D.R."/>
            <person name="Wen J."/>
            <person name="Li J."/>
        </authorList>
    </citation>
    <scope>NUCLEOTIDE SEQUENCE</scope>
    <source>
        <strain evidence="2">Dzin_1.0</strain>
    </source>
</reference>
<keyword evidence="3" id="KW-1185">Reference proteome</keyword>
<evidence type="ECO:0000256" key="1">
    <source>
        <dbReference type="SAM" id="Phobius"/>
    </source>
</evidence>
<reference evidence="2" key="1">
    <citation type="submission" date="2021-03" db="EMBL/GenBank/DDBJ databases">
        <authorList>
            <person name="Li Z."/>
            <person name="Yang C."/>
        </authorList>
    </citation>
    <scope>NUCLEOTIDE SEQUENCE</scope>
    <source>
        <strain evidence="2">Dzin_1.0</strain>
        <tissue evidence="2">Leaf</tissue>
    </source>
</reference>
<accession>A0A9D5D807</accession>
<keyword evidence="1" id="KW-0472">Membrane</keyword>
<comment type="caution">
    <text evidence="2">The sequence shown here is derived from an EMBL/GenBank/DDBJ whole genome shotgun (WGS) entry which is preliminary data.</text>
</comment>
<feature type="transmembrane region" description="Helical" evidence="1">
    <location>
        <begin position="428"/>
        <end position="449"/>
    </location>
</feature>
<name>A0A9D5D807_9LILI</name>
<dbReference type="Proteomes" id="UP001085076">
    <property type="component" value="Miscellaneous, Linkage group lg01"/>
</dbReference>
<evidence type="ECO:0000313" key="2">
    <source>
        <dbReference type="EMBL" id="KAJ0986139.1"/>
    </source>
</evidence>
<keyword evidence="1" id="KW-1133">Transmembrane helix</keyword>
<organism evidence="2 3">
    <name type="scientific">Dioscorea zingiberensis</name>
    <dbReference type="NCBI Taxonomy" id="325984"/>
    <lineage>
        <taxon>Eukaryota</taxon>
        <taxon>Viridiplantae</taxon>
        <taxon>Streptophyta</taxon>
        <taxon>Embryophyta</taxon>
        <taxon>Tracheophyta</taxon>
        <taxon>Spermatophyta</taxon>
        <taxon>Magnoliopsida</taxon>
        <taxon>Liliopsida</taxon>
        <taxon>Dioscoreales</taxon>
        <taxon>Dioscoreaceae</taxon>
        <taxon>Dioscorea</taxon>
    </lineage>
</organism>
<sequence>MATAEARAAWQRTAPRCFVQEDAKRAPKVACCPSSSSSLQLELNNSHASGTPVHSVPNFVNLNRNTMSPIVPPDTKWWLWSQPTLGCQKEYIYEPLNASKDEFEEKGVETSMSASELIVDALLDESLDVEITRADYPLDSMWTASATCVKSDCETEVEKLKAFNHDLQLPAKHKTEMDEYFFQDEELQGWEVIRHMISEKPEKGLDLKTSLTGGGKPEPWWRIADKDELASLVAQKSLQHIENCDLPRPTQTVPISTKAFACLESLDGNLIFSSSFGQKSNVGCCKPIELTPQSASRSCSGCNESNASTKSLSEGTPTLKADPSRAKLLEALCHSQTRARKAEIAAKKAHEEKEHIIKLLYRQASHLFGYKLWLHILQLESLCLQLKLKDNQISTILPFLPWMSFRGRSSSRARNETKMVSGKNQKNAIVSSIGLGLAGAGLLLGWIAYRRITKCTYETNHT</sequence>
<dbReference type="OrthoDB" id="1920951at2759"/>
<keyword evidence="1" id="KW-0812">Transmembrane</keyword>
<dbReference type="PANTHER" id="PTHR33868">
    <property type="entry name" value="EXPRESSED PROTEIN"/>
    <property type="match status" value="1"/>
</dbReference>
<dbReference type="EMBL" id="JAGGNH010000001">
    <property type="protein sequence ID" value="KAJ0986139.1"/>
    <property type="molecule type" value="Genomic_DNA"/>
</dbReference>
<evidence type="ECO:0000313" key="3">
    <source>
        <dbReference type="Proteomes" id="UP001085076"/>
    </source>
</evidence>
<dbReference type="AlphaFoldDB" id="A0A9D5D807"/>
<dbReference type="PANTHER" id="PTHR33868:SF2">
    <property type="entry name" value="EXPRESSED PROTEIN"/>
    <property type="match status" value="1"/>
</dbReference>
<gene>
    <name evidence="2" type="ORF">J5N97_004495</name>
</gene>
<protein>
    <submittedName>
        <fullName evidence="2">Uncharacterized protein</fullName>
    </submittedName>
</protein>
<proteinExistence type="predicted"/>